<comment type="caution">
    <text evidence="3">The sequence shown here is derived from an EMBL/GenBank/DDBJ whole genome shotgun (WGS) entry which is preliminary data.</text>
</comment>
<reference evidence="4" key="1">
    <citation type="journal article" date="2019" name="Int. J. Syst. Evol. Microbiol.">
        <title>The Global Catalogue of Microorganisms (GCM) 10K type strain sequencing project: providing services to taxonomists for standard genome sequencing and annotation.</title>
        <authorList>
            <consortium name="The Broad Institute Genomics Platform"/>
            <consortium name="The Broad Institute Genome Sequencing Center for Infectious Disease"/>
            <person name="Wu L."/>
            <person name="Ma J."/>
        </authorList>
    </citation>
    <scope>NUCLEOTIDE SEQUENCE [LARGE SCALE GENOMIC DNA]</scope>
    <source>
        <strain evidence="4">KCTC 42730</strain>
    </source>
</reference>
<comment type="similarity">
    <text evidence="1">Belongs to the outer membrane factor (OMF) (TC 1.B.17) family.</text>
</comment>
<evidence type="ECO:0000256" key="1">
    <source>
        <dbReference type="ARBA" id="ARBA00007613"/>
    </source>
</evidence>
<name>A0ABV7CH61_9GAMM</name>
<evidence type="ECO:0000313" key="4">
    <source>
        <dbReference type="Proteomes" id="UP001595453"/>
    </source>
</evidence>
<dbReference type="InterPro" id="IPR010131">
    <property type="entry name" value="MdtP/NodT-like"/>
</dbReference>
<dbReference type="EMBL" id="JBHRSD010000010">
    <property type="protein sequence ID" value="MFC3031912.1"/>
    <property type="molecule type" value="Genomic_DNA"/>
</dbReference>
<dbReference type="Gene3D" id="2.20.200.10">
    <property type="entry name" value="Outer membrane efflux proteins (OEP)"/>
    <property type="match status" value="1"/>
</dbReference>
<keyword evidence="2" id="KW-0175">Coiled coil</keyword>
<dbReference type="Proteomes" id="UP001595453">
    <property type="component" value="Unassembled WGS sequence"/>
</dbReference>
<dbReference type="SUPFAM" id="SSF56954">
    <property type="entry name" value="Outer membrane efflux proteins (OEP)"/>
    <property type="match status" value="1"/>
</dbReference>
<gene>
    <name evidence="3" type="ORF">ACFOEE_05220</name>
</gene>
<sequence length="455" mass="50226">MNSDLIPMTKVYIVSILTLCMSACYSLPERASLQSQAVNVWQSEHSSDLVDLTAWLQQALLSNPSYLQAQQRVVQAELNMDNAGASRLPEVKLALEQSRRQTATNLSSGSSLTASLSFELDWFGKLADAEQQSILLWQQEQQNLQQTRQQLLKQVAQSYLEALKAQQLLGLYEKRATLLQQQLVMLEQNYQLGLTSALDIYSARSSVAAEQSRVVSQAQTLKQTVSQLQTLVGVYPSGVITQLALPEWHAEQYSDLPSEVLNQRPDVQAAWFALLTADRSAAVAYKARFPAFKLTASSGYSSSEFKDLLKGDLLWSWVLNLAQPIFDGGRLAREELRAQSNAQIAASKLQDTVNLAYSEVEVALTARSATVQRLALAQTGYENAVLAQDLSFAQYQKGLVTYTTVLDAQKRALDAEVTLISLSAEQLQQIITLETALGRPLATRFALSLGSQNEI</sequence>
<keyword evidence="4" id="KW-1185">Reference proteome</keyword>
<accession>A0ABV7CH61</accession>
<dbReference type="Pfam" id="PF02321">
    <property type="entry name" value="OEP"/>
    <property type="match status" value="2"/>
</dbReference>
<dbReference type="PANTHER" id="PTHR30203">
    <property type="entry name" value="OUTER MEMBRANE CATION EFFLUX PROTEIN"/>
    <property type="match status" value="1"/>
</dbReference>
<dbReference type="Gene3D" id="1.20.1600.10">
    <property type="entry name" value="Outer membrane efflux proteins (OEP)"/>
    <property type="match status" value="1"/>
</dbReference>
<dbReference type="InterPro" id="IPR003423">
    <property type="entry name" value="OMP_efflux"/>
</dbReference>
<evidence type="ECO:0000256" key="2">
    <source>
        <dbReference type="SAM" id="Coils"/>
    </source>
</evidence>
<protein>
    <submittedName>
        <fullName evidence="3">TolC family protein</fullName>
    </submittedName>
</protein>
<proteinExistence type="inferred from homology"/>
<organism evidence="3 4">
    <name type="scientific">Pseudoalteromonas fenneropenaei</name>
    <dbReference type="NCBI Taxonomy" id="1737459"/>
    <lineage>
        <taxon>Bacteria</taxon>
        <taxon>Pseudomonadati</taxon>
        <taxon>Pseudomonadota</taxon>
        <taxon>Gammaproteobacteria</taxon>
        <taxon>Alteromonadales</taxon>
        <taxon>Pseudoalteromonadaceae</taxon>
        <taxon>Pseudoalteromonas</taxon>
    </lineage>
</organism>
<evidence type="ECO:0000313" key="3">
    <source>
        <dbReference type="EMBL" id="MFC3031912.1"/>
    </source>
</evidence>
<dbReference type="RefSeq" id="WP_377121621.1">
    <property type="nucleotide sequence ID" value="NZ_JBHRSD010000010.1"/>
</dbReference>
<feature type="coiled-coil region" evidence="2">
    <location>
        <begin position="134"/>
        <end position="189"/>
    </location>
</feature>